<organism evidence="4 5">
    <name type="scientific">Rhododendron griersonianum</name>
    <dbReference type="NCBI Taxonomy" id="479676"/>
    <lineage>
        <taxon>Eukaryota</taxon>
        <taxon>Viridiplantae</taxon>
        <taxon>Streptophyta</taxon>
        <taxon>Embryophyta</taxon>
        <taxon>Tracheophyta</taxon>
        <taxon>Spermatophyta</taxon>
        <taxon>Magnoliopsida</taxon>
        <taxon>eudicotyledons</taxon>
        <taxon>Gunneridae</taxon>
        <taxon>Pentapetalae</taxon>
        <taxon>asterids</taxon>
        <taxon>Ericales</taxon>
        <taxon>Ericaceae</taxon>
        <taxon>Ericoideae</taxon>
        <taxon>Rhodoreae</taxon>
        <taxon>Rhododendron</taxon>
    </lineage>
</organism>
<dbReference type="InterPro" id="IPR045312">
    <property type="entry name" value="PCBER-like"/>
</dbReference>
<dbReference type="EMBL" id="JACTNZ010000006">
    <property type="protein sequence ID" value="KAG5543172.1"/>
    <property type="molecule type" value="Genomic_DNA"/>
</dbReference>
<evidence type="ECO:0000256" key="1">
    <source>
        <dbReference type="ARBA" id="ARBA00022857"/>
    </source>
</evidence>
<keyword evidence="5" id="KW-1185">Reference proteome</keyword>
<keyword evidence="1" id="KW-0521">NADP</keyword>
<dbReference type="PANTHER" id="PTHR43349">
    <property type="entry name" value="PINORESINOL REDUCTASE-RELATED"/>
    <property type="match status" value="1"/>
</dbReference>
<dbReference type="InterPro" id="IPR036291">
    <property type="entry name" value="NAD(P)-bd_dom_sf"/>
</dbReference>
<protein>
    <recommendedName>
        <fullName evidence="3">NmrA-like domain-containing protein</fullName>
    </recommendedName>
</protein>
<accession>A0AAV6JQZ3</accession>
<comment type="caution">
    <text evidence="4">The sequence shown here is derived from an EMBL/GenBank/DDBJ whole genome shotgun (WGS) entry which is preliminary data.</text>
</comment>
<keyword evidence="2" id="KW-0560">Oxidoreductase</keyword>
<feature type="domain" description="NmrA-like" evidence="3">
    <location>
        <begin position="73"/>
        <end position="362"/>
    </location>
</feature>
<evidence type="ECO:0000313" key="5">
    <source>
        <dbReference type="Proteomes" id="UP000823749"/>
    </source>
</evidence>
<evidence type="ECO:0000259" key="3">
    <source>
        <dbReference type="Pfam" id="PF05368"/>
    </source>
</evidence>
<dbReference type="SUPFAM" id="SSF51735">
    <property type="entry name" value="NAD(P)-binding Rossmann-fold domains"/>
    <property type="match status" value="1"/>
</dbReference>
<dbReference type="Pfam" id="PF05368">
    <property type="entry name" value="NmrA"/>
    <property type="match status" value="1"/>
</dbReference>
<dbReference type="Gene3D" id="3.40.50.720">
    <property type="entry name" value="NAD(P)-binding Rossmann-like Domain"/>
    <property type="match status" value="1"/>
</dbReference>
<gene>
    <name evidence="4" type="ORF">RHGRI_016053</name>
</gene>
<reference evidence="4 5" key="1">
    <citation type="submission" date="2020-08" db="EMBL/GenBank/DDBJ databases">
        <title>Plant Genome Project.</title>
        <authorList>
            <person name="Zhang R.-G."/>
        </authorList>
    </citation>
    <scope>NUCLEOTIDE SEQUENCE [LARGE SCALE GENOMIC DNA]</scope>
    <source>
        <strain evidence="4">WSP0</strain>
        <tissue evidence="4">Leaf</tissue>
    </source>
</reference>
<dbReference type="Proteomes" id="UP000823749">
    <property type="component" value="Chromosome 6"/>
</dbReference>
<dbReference type="GO" id="GO:0016491">
    <property type="term" value="F:oxidoreductase activity"/>
    <property type="evidence" value="ECO:0007669"/>
    <property type="project" value="UniProtKB-KW"/>
</dbReference>
<dbReference type="AlphaFoldDB" id="A0AAV6JQZ3"/>
<dbReference type="InterPro" id="IPR050608">
    <property type="entry name" value="NmrA-type/Isoflavone_red_sf"/>
</dbReference>
<sequence length="366" mass="40477">MVVATTECLWCRGDGSGNGGGSDSCDSGGNGRVVMVSIEAVTVVAAIVVVEMVENSNGREKQNPDHRRNWVHGKFIVEASVQSGHRTFTLVRESTVSDPAKAKLIDSFKNSGVTLLHGDLNDHESLVKAIKKVDVVISTVAQMQLLDQVKIIAAIKEVGNIKRFFPSEFSNDVDRVNGVEPAKTAFAMRAQIRRAIEAEGIPHTYVCSNCFAGYKLPTLAQEGLSAPPRDKAIIPGDGNPKAVFNEEHDIGTYTIKAVDDPRTLNKILYIKPPMKIYSFNELVSLWEKKIGKTLERIYVPEDQILKRIEESPDINYSVFVLAINHSVFVKGDQTKFEIEPSFGVEASELYPDVKYTTVEEYLDQFV</sequence>
<name>A0AAV6JQZ3_9ERIC</name>
<dbReference type="Gene3D" id="3.90.25.10">
    <property type="entry name" value="UDP-galactose 4-epimerase, domain 1"/>
    <property type="match status" value="1"/>
</dbReference>
<evidence type="ECO:0000256" key="2">
    <source>
        <dbReference type="ARBA" id="ARBA00023002"/>
    </source>
</evidence>
<dbReference type="CDD" id="cd05259">
    <property type="entry name" value="PCBER_SDR_a"/>
    <property type="match status" value="1"/>
</dbReference>
<evidence type="ECO:0000313" key="4">
    <source>
        <dbReference type="EMBL" id="KAG5543172.1"/>
    </source>
</evidence>
<proteinExistence type="predicted"/>
<dbReference type="PANTHER" id="PTHR43349:SF93">
    <property type="entry name" value="ISOFLAVONE REDUCTASE HOMOLOG P3-RELATED"/>
    <property type="match status" value="1"/>
</dbReference>
<dbReference type="InterPro" id="IPR008030">
    <property type="entry name" value="NmrA-like"/>
</dbReference>